<evidence type="ECO:0000313" key="1">
    <source>
        <dbReference type="EMBL" id="KAE8166961.1"/>
    </source>
</evidence>
<protein>
    <submittedName>
        <fullName evidence="1">Uncharacterized protein</fullName>
    </submittedName>
</protein>
<reference evidence="1 2" key="1">
    <citation type="submission" date="2019-04" db="EMBL/GenBank/DDBJ databases">
        <title>Friends and foes A comparative genomics study of 23 Aspergillus species from section Flavi.</title>
        <authorList>
            <consortium name="DOE Joint Genome Institute"/>
            <person name="Kjaerbolling I."/>
            <person name="Vesth T."/>
            <person name="Frisvad J.C."/>
            <person name="Nybo J.L."/>
            <person name="Theobald S."/>
            <person name="Kildgaard S."/>
            <person name="Isbrandt T."/>
            <person name="Kuo A."/>
            <person name="Sato A."/>
            <person name="Lyhne E.K."/>
            <person name="Kogle M.E."/>
            <person name="Wiebenga A."/>
            <person name="Kun R.S."/>
            <person name="Lubbers R.J."/>
            <person name="Makela M.R."/>
            <person name="Barry K."/>
            <person name="Chovatia M."/>
            <person name="Clum A."/>
            <person name="Daum C."/>
            <person name="Haridas S."/>
            <person name="He G."/>
            <person name="LaButti K."/>
            <person name="Lipzen A."/>
            <person name="Mondo S."/>
            <person name="Riley R."/>
            <person name="Salamov A."/>
            <person name="Simmons B.A."/>
            <person name="Magnuson J.K."/>
            <person name="Henrissat B."/>
            <person name="Mortensen U.H."/>
            <person name="Larsen T.O."/>
            <person name="Devries R.P."/>
            <person name="Grigoriev I.V."/>
            <person name="Machida M."/>
            <person name="Baker S.E."/>
            <person name="Andersen M.R."/>
        </authorList>
    </citation>
    <scope>NUCLEOTIDE SEQUENCE [LARGE SCALE GENOMIC DNA]</scope>
    <source>
        <strain evidence="1 2">CBS 117626</strain>
    </source>
</reference>
<name>A0A5N6VAN9_ASPTM</name>
<organism evidence="1 2">
    <name type="scientific">Aspergillus tamarii</name>
    <dbReference type="NCBI Taxonomy" id="41984"/>
    <lineage>
        <taxon>Eukaryota</taxon>
        <taxon>Fungi</taxon>
        <taxon>Dikarya</taxon>
        <taxon>Ascomycota</taxon>
        <taxon>Pezizomycotina</taxon>
        <taxon>Eurotiomycetes</taxon>
        <taxon>Eurotiomycetidae</taxon>
        <taxon>Eurotiales</taxon>
        <taxon>Aspergillaceae</taxon>
        <taxon>Aspergillus</taxon>
        <taxon>Aspergillus subgen. Circumdati</taxon>
    </lineage>
</organism>
<keyword evidence="2" id="KW-1185">Reference proteome</keyword>
<dbReference type="AlphaFoldDB" id="A0A5N6VAN9"/>
<dbReference type="EMBL" id="ML738591">
    <property type="protein sequence ID" value="KAE8166961.1"/>
    <property type="molecule type" value="Genomic_DNA"/>
</dbReference>
<gene>
    <name evidence="1" type="ORF">BDV40DRAFT_207846</name>
</gene>
<sequence>MRHCIASWLISCGTSPGDKDEGYLQAYNELTGDPEPLLAYLTQNRALHREVDSLKAAAKQNPARYKTKAKAKETYRKSLNNAPSIWDPISLERCGQAAEFQEEGNKKVKDWNEYYAWQYR</sequence>
<dbReference type="Proteomes" id="UP000326950">
    <property type="component" value="Unassembled WGS sequence"/>
</dbReference>
<proteinExistence type="predicted"/>
<accession>A0A5N6VAN9</accession>
<evidence type="ECO:0000313" key="2">
    <source>
        <dbReference type="Proteomes" id="UP000326950"/>
    </source>
</evidence>